<feature type="compositionally biased region" description="Polar residues" evidence="1">
    <location>
        <begin position="1"/>
        <end position="13"/>
    </location>
</feature>
<comment type="caution">
    <text evidence="2">The sequence shown here is derived from an EMBL/GenBank/DDBJ whole genome shotgun (WGS) entry which is preliminary data.</text>
</comment>
<sequence>MTVQLQVVSSSQPHIGLPDWKLKERQRRADPASDERRHRSHSRRMAERRERRESSKHTSTIHTRSSSFDRQERERERDRYRERRRQQERLSQQPKPEHVPTSIRRTGRSDRTSRISVPQHEIEFLKESAIKKSNASSKQFESPDKALFTFPWKWPGVDAQQEQPPMPITSTARDHAPVQQQQQQQQQHRKRDIGTPTKTTRAKGLNTATATTTGIASEADRGKGVPSVVFAIRDNASENNTALSRSVTASSALPSIPTGIIPEPGRTHHRNITVTASPALPSIPTGTDIIHPSHSHNEPGRTHQRIKAPTPTRRPIAPPRIRRQTHQEPAIQPWPTPPSHLKRQEHQRKHQHRLRRLLPDDESSNDLQPIAPKPQVPILVGGREDPIPCSDSLMDSVHRRYASAGIDSGVGAVASGESNGVKPHHHHRKLKKQTIHDLTGLESISTYELEQRYMVSEVQSILENDKKRTRDKEKIALPKLTHTSTAQAPVTDSDIANNQRLGTISNMPRTETPDPLSSKEKELKQEQKNRHSSPPGQIGGQIVYNLSHSSSQERQAKVHASIKAHTASISDSLEKMKFNLRQKQSLLSHAVFDMKTRQKREEKSSITDRLRNNLNVSQRNPDTVPLLKNQNYISDIFSDIASKMTVNKSRGSERHNKDNDEIKAAGSRQKYPYIPKVSGILQARREQERAKEASKLGNSRDRAKPQDDGQERQARAPQKKMIDPSLESLYRKNPPPQDKPKVEQDITSIHLQDPCSITSPITEQFSTFMTPDDAERKQSSLYLPNIRSRRTTTPVGETKLPFRPTNSTPKELFGGPASRAGGGSSRYPSVRDVIDVTSAASSLRFKNVIDVTDQASSQELDRDPSLRDRNQQQQLQQHHRHHHHQQQQQHGYQHKQQQRQGHKEREHRRVKQEYQQEPKSKRTVAGDVIDVTSLASSNLSQTTVKKVICVDEDSKGYIRTKRKLSAMPKLKKYDRSKGPPPTRSTGQRRIGAQDVQGRRQNEDRNLDDDTGVEIHYEANYEANYEAQYKSNYEQANYRQTEEQPLQADYRYSKNRYTREREAKRNSFRDEEQDVGFVPGKGSEEEIVFAPSPTAKQGLFEGIWDAESPGDLEPGFLKELPKRSLPVGPPKVWSRDRQESLKSRNNSVDSSQPPASFSAKGPLFMSRYSQENNPGSKKLGSHLLPRTFPTRYPLQPEAEEDIAQTRSPLEASATGPEVERESPQLLRTSSRLAPSLTPAPLARGPSPLGRATDRVSRSSSPVGKGKSPLGRNPGRLVRSGSPLARAPSRLAISVSPTIVKTTPSNDLAPPVPQSTTSPPAATRSINRVREPSVLPWATRNYPSLIRRQDAPINAGNKTPIEPEGSVNGIPDAKESTDEPEESSSSEETKKGHSPQIVRPKPVRRASALSKKEKGSERSNETRSVTFKEAKLRGQKDGSIPNYICTDMSSTEISWKRNKSVRSTTHPWDKESPSQSSSRKAFTDLSTRKFDYSNDDEKRRRRVDAFEKATSQRDEEEGQGRKGGKSSKRSMYDEVLDATVRPREVIILDDEGSMQYEVYHADRDTGSKEKLWDEVSNSLNQSYTSHGRHWETLGDGSIRSRHIQEGGSNARSSRRSGKRDLTRERDNRENGFLFDFLCF</sequence>
<feature type="region of interest" description="Disordered" evidence="1">
    <location>
        <begin position="1102"/>
        <end position="1531"/>
    </location>
</feature>
<feature type="compositionally biased region" description="Basic and acidic residues" evidence="1">
    <location>
        <begin position="1484"/>
        <end position="1511"/>
    </location>
</feature>
<proteinExistence type="predicted"/>
<feature type="compositionally biased region" description="Polar residues" evidence="1">
    <location>
        <begin position="160"/>
        <end position="171"/>
    </location>
</feature>
<protein>
    <submittedName>
        <fullName evidence="2">Uncharacterized protein</fullName>
    </submittedName>
</protein>
<accession>A0A9N8EDJ1</accession>
<feature type="region of interest" description="Disordered" evidence="1">
    <location>
        <begin position="157"/>
        <end position="202"/>
    </location>
</feature>
<organism evidence="2 3">
    <name type="scientific">Seminavis robusta</name>
    <dbReference type="NCBI Taxonomy" id="568900"/>
    <lineage>
        <taxon>Eukaryota</taxon>
        <taxon>Sar</taxon>
        <taxon>Stramenopiles</taxon>
        <taxon>Ochrophyta</taxon>
        <taxon>Bacillariophyta</taxon>
        <taxon>Bacillariophyceae</taxon>
        <taxon>Bacillariophycidae</taxon>
        <taxon>Naviculales</taxon>
        <taxon>Naviculaceae</taxon>
        <taxon>Seminavis</taxon>
    </lineage>
</organism>
<feature type="compositionally biased region" description="Basic and acidic residues" evidence="1">
    <location>
        <begin position="67"/>
        <end position="88"/>
    </location>
</feature>
<feature type="region of interest" description="Disordered" evidence="1">
    <location>
        <begin position="1593"/>
        <end position="1622"/>
    </location>
</feature>
<feature type="compositionally biased region" description="Polar residues" evidence="1">
    <location>
        <begin position="1312"/>
        <end position="1324"/>
    </location>
</feature>
<feature type="region of interest" description="Disordered" evidence="1">
    <location>
        <begin position="854"/>
        <end position="924"/>
    </location>
</feature>
<feature type="region of interest" description="Disordered" evidence="1">
    <location>
        <begin position="960"/>
        <end position="1006"/>
    </location>
</feature>
<feature type="region of interest" description="Disordered" evidence="1">
    <location>
        <begin position="646"/>
        <end position="742"/>
    </location>
</feature>
<feature type="compositionally biased region" description="Basic residues" evidence="1">
    <location>
        <begin position="340"/>
        <end position="356"/>
    </location>
</feature>
<feature type="compositionally biased region" description="Basic and acidic residues" evidence="1">
    <location>
        <begin position="1060"/>
        <end position="1069"/>
    </location>
</feature>
<feature type="compositionally biased region" description="Polar residues" evidence="1">
    <location>
        <begin position="1142"/>
        <end position="1154"/>
    </location>
</feature>
<feature type="region of interest" description="Disordered" evidence="1">
    <location>
        <begin position="1060"/>
        <end position="1085"/>
    </location>
</feature>
<feature type="compositionally biased region" description="Basic residues" evidence="1">
    <location>
        <begin position="892"/>
        <end position="910"/>
    </location>
</feature>
<feature type="region of interest" description="Disordered" evidence="1">
    <location>
        <begin position="795"/>
        <end position="829"/>
    </location>
</feature>
<feature type="region of interest" description="Disordered" evidence="1">
    <location>
        <begin position="292"/>
        <end position="381"/>
    </location>
</feature>
<feature type="compositionally biased region" description="Basic and acidic residues" evidence="1">
    <location>
        <begin position="683"/>
        <end position="714"/>
    </location>
</feature>
<reference evidence="2" key="1">
    <citation type="submission" date="2020-06" db="EMBL/GenBank/DDBJ databases">
        <authorList>
            <consortium name="Plant Systems Biology data submission"/>
        </authorList>
    </citation>
    <scope>NUCLEOTIDE SEQUENCE</scope>
    <source>
        <strain evidence="2">D6</strain>
    </source>
</reference>
<feature type="compositionally biased region" description="Basic and acidic residues" evidence="1">
    <location>
        <begin position="20"/>
        <end position="37"/>
    </location>
</feature>
<gene>
    <name evidence="2" type="ORF">SEMRO_993_G228900.1</name>
</gene>
<feature type="region of interest" description="Disordered" evidence="1">
    <location>
        <begin position="473"/>
        <end position="542"/>
    </location>
</feature>
<feature type="compositionally biased region" description="Basic and acidic residues" evidence="1">
    <location>
        <begin position="650"/>
        <end position="663"/>
    </location>
</feature>
<evidence type="ECO:0000313" key="2">
    <source>
        <dbReference type="EMBL" id="CAB9519152.1"/>
    </source>
</evidence>
<dbReference type="Proteomes" id="UP001153069">
    <property type="component" value="Unassembled WGS sequence"/>
</dbReference>
<feature type="compositionally biased region" description="Basic and acidic residues" evidence="1">
    <location>
        <begin position="44"/>
        <end position="56"/>
    </location>
</feature>
<evidence type="ECO:0000313" key="3">
    <source>
        <dbReference type="Proteomes" id="UP001153069"/>
    </source>
</evidence>
<feature type="compositionally biased region" description="Basic and acidic residues" evidence="1">
    <location>
        <begin position="1408"/>
        <end position="1434"/>
    </location>
</feature>
<feature type="region of interest" description="Disordered" evidence="1">
    <location>
        <begin position="1"/>
        <end position="120"/>
    </location>
</feature>
<feature type="compositionally biased region" description="Basic and acidic residues" evidence="1">
    <location>
        <begin position="517"/>
        <end position="529"/>
    </location>
</feature>
<feature type="compositionally biased region" description="Basic and acidic residues" evidence="1">
    <location>
        <begin position="911"/>
        <end position="920"/>
    </location>
</feature>
<feature type="compositionally biased region" description="Basic and acidic residues" evidence="1">
    <location>
        <begin position="1132"/>
        <end position="1141"/>
    </location>
</feature>
<dbReference type="EMBL" id="CAICTM010000991">
    <property type="protein sequence ID" value="CAB9519152.1"/>
    <property type="molecule type" value="Genomic_DNA"/>
</dbReference>
<feature type="compositionally biased region" description="Polar residues" evidence="1">
    <location>
        <begin position="1293"/>
        <end position="1304"/>
    </location>
</feature>
<feature type="compositionally biased region" description="Basic and acidic residues" evidence="1">
    <location>
        <begin position="859"/>
        <end position="870"/>
    </location>
</feature>
<evidence type="ECO:0000256" key="1">
    <source>
        <dbReference type="SAM" id="MobiDB-lite"/>
    </source>
</evidence>
<feature type="compositionally biased region" description="Basic residues" evidence="1">
    <location>
        <begin position="960"/>
        <end position="970"/>
    </location>
</feature>
<keyword evidence="3" id="KW-1185">Reference proteome</keyword>
<feature type="compositionally biased region" description="Polar residues" evidence="1">
    <location>
        <begin position="481"/>
        <end position="509"/>
    </location>
</feature>
<name>A0A9N8EDJ1_9STRA</name>